<comment type="caution">
    <text evidence="1">The sequence shown here is derived from an EMBL/GenBank/DDBJ whole genome shotgun (WGS) entry which is preliminary data.</text>
</comment>
<evidence type="ECO:0000313" key="2">
    <source>
        <dbReference type="Proteomes" id="UP000245866"/>
    </source>
</evidence>
<dbReference type="InterPro" id="IPR009414">
    <property type="entry name" value="DUF1064"/>
</dbReference>
<dbReference type="Proteomes" id="UP000245866">
    <property type="component" value="Unassembled WGS sequence"/>
</dbReference>
<gene>
    <name evidence="1" type="ORF">DKZ23_10385</name>
</gene>
<feature type="non-terminal residue" evidence="1">
    <location>
        <position position="166"/>
    </location>
</feature>
<evidence type="ECO:0000313" key="1">
    <source>
        <dbReference type="EMBL" id="PWT44694.1"/>
    </source>
</evidence>
<name>A0A317GF42_LIMRT</name>
<accession>A0A317GF42</accession>
<sequence length="166" mass="19957">MKRNAKKYVEDGITFDSRVEYNFYHRFIRGKGYRFRHHERFYLTDKYALGGVMGRAVTYTPDFVIRDDRGEIAHVYDVKGSLTSYNIDRDAKKTFSWFQSKYRIPVEVIVPRENDFKMKVLGVSNNLFDKHVRHDRKGNIKRYPKTGNPMYDYYDVHKSVNYEIRD</sequence>
<dbReference type="Pfam" id="PF06356">
    <property type="entry name" value="DUF1064"/>
    <property type="match status" value="1"/>
</dbReference>
<dbReference type="Gene3D" id="3.40.91.30">
    <property type="match status" value="1"/>
</dbReference>
<organism evidence="1 2">
    <name type="scientific">Limosilactobacillus reuteri</name>
    <name type="common">Lactobacillus reuteri</name>
    <dbReference type="NCBI Taxonomy" id="1598"/>
    <lineage>
        <taxon>Bacteria</taxon>
        <taxon>Bacillati</taxon>
        <taxon>Bacillota</taxon>
        <taxon>Bacilli</taxon>
        <taxon>Lactobacillales</taxon>
        <taxon>Lactobacillaceae</taxon>
        <taxon>Limosilactobacillus</taxon>
    </lineage>
</organism>
<dbReference type="AlphaFoldDB" id="A0A317GF42"/>
<evidence type="ECO:0008006" key="3">
    <source>
        <dbReference type="Google" id="ProtNLM"/>
    </source>
</evidence>
<dbReference type="RefSeq" id="WP_134908100.1">
    <property type="nucleotide sequence ID" value="NZ_JAJAOX010000141.1"/>
</dbReference>
<proteinExistence type="predicted"/>
<reference evidence="1 2" key="1">
    <citation type="journal article" date="2018" name="Front. Microbiol.">
        <title>Comparative Genomics of the Herbivore Gut Symbiont Lactobacillus reuteri Reveals Genetic Diversity and Lifestyle Adaptation.</title>
        <authorList>
            <person name="Zhao J."/>
        </authorList>
    </citation>
    <scope>NUCLEOTIDE SEQUENCE [LARGE SCALE GENOMIC DNA]</scope>
    <source>
        <strain evidence="1 2">LR12</strain>
    </source>
</reference>
<protein>
    <recommendedName>
        <fullName evidence="3">DUF1064 domain-containing protein</fullName>
    </recommendedName>
</protein>
<dbReference type="EMBL" id="QGHS01000225">
    <property type="protein sequence ID" value="PWT44694.1"/>
    <property type="molecule type" value="Genomic_DNA"/>
</dbReference>